<evidence type="ECO:0000256" key="6">
    <source>
        <dbReference type="SAM" id="Phobius"/>
    </source>
</evidence>
<feature type="transmembrane region" description="Helical" evidence="6">
    <location>
        <begin position="178"/>
        <end position="197"/>
    </location>
</feature>
<name>A0A151IZE7_9HYME</name>
<keyword evidence="1" id="KW-0479">Metal-binding</keyword>
<proteinExistence type="predicted"/>
<evidence type="ECO:0000256" key="1">
    <source>
        <dbReference type="ARBA" id="ARBA00022723"/>
    </source>
</evidence>
<evidence type="ECO:0000256" key="5">
    <source>
        <dbReference type="PROSITE-ProRule" id="PRU00309"/>
    </source>
</evidence>
<dbReference type="SMART" id="SM00980">
    <property type="entry name" value="THAP"/>
    <property type="match status" value="1"/>
</dbReference>
<accession>A0A151IZE7</accession>
<reference evidence="8 9" key="1">
    <citation type="submission" date="2015-09" db="EMBL/GenBank/DDBJ databases">
        <title>Trachymyrmex cornetzi WGS genome.</title>
        <authorList>
            <person name="Nygaard S."/>
            <person name="Hu H."/>
            <person name="Boomsma J."/>
            <person name="Zhang G."/>
        </authorList>
    </citation>
    <scope>NUCLEOTIDE SEQUENCE [LARGE SCALE GENOMIC DNA]</scope>
    <source>
        <strain evidence="8">Tcor2-1</strain>
        <tissue evidence="8">Whole body</tissue>
    </source>
</reference>
<dbReference type="PROSITE" id="PS50950">
    <property type="entry name" value="ZF_THAP"/>
    <property type="match status" value="1"/>
</dbReference>
<evidence type="ECO:0000313" key="8">
    <source>
        <dbReference type="EMBL" id="KYN14487.1"/>
    </source>
</evidence>
<dbReference type="SUPFAM" id="SSF57716">
    <property type="entry name" value="Glucocorticoid receptor-like (DNA-binding domain)"/>
    <property type="match status" value="1"/>
</dbReference>
<keyword evidence="4 5" id="KW-0238">DNA-binding</keyword>
<dbReference type="Pfam" id="PF05485">
    <property type="entry name" value="THAP"/>
    <property type="match status" value="1"/>
</dbReference>
<organism evidence="8 9">
    <name type="scientific">Trachymyrmex cornetzi</name>
    <dbReference type="NCBI Taxonomy" id="471704"/>
    <lineage>
        <taxon>Eukaryota</taxon>
        <taxon>Metazoa</taxon>
        <taxon>Ecdysozoa</taxon>
        <taxon>Arthropoda</taxon>
        <taxon>Hexapoda</taxon>
        <taxon>Insecta</taxon>
        <taxon>Pterygota</taxon>
        <taxon>Neoptera</taxon>
        <taxon>Endopterygota</taxon>
        <taxon>Hymenoptera</taxon>
        <taxon>Apocrita</taxon>
        <taxon>Aculeata</taxon>
        <taxon>Formicoidea</taxon>
        <taxon>Formicidae</taxon>
        <taxon>Myrmicinae</taxon>
        <taxon>Trachymyrmex</taxon>
    </lineage>
</organism>
<feature type="domain" description="THAP-type" evidence="7">
    <location>
        <begin position="1"/>
        <end position="93"/>
    </location>
</feature>
<keyword evidence="6" id="KW-1133">Transmembrane helix</keyword>
<dbReference type="GO" id="GO:0008270">
    <property type="term" value="F:zinc ion binding"/>
    <property type="evidence" value="ECO:0007669"/>
    <property type="project" value="UniProtKB-KW"/>
</dbReference>
<dbReference type="PANTHER" id="PTHR46600">
    <property type="entry name" value="THAP DOMAIN-CONTAINING"/>
    <property type="match status" value="1"/>
</dbReference>
<evidence type="ECO:0000256" key="4">
    <source>
        <dbReference type="ARBA" id="ARBA00023125"/>
    </source>
</evidence>
<dbReference type="InterPro" id="IPR026516">
    <property type="entry name" value="THAP1/10"/>
</dbReference>
<gene>
    <name evidence="8" type="ORF">ALC57_13312</name>
</gene>
<evidence type="ECO:0000259" key="7">
    <source>
        <dbReference type="PROSITE" id="PS50950"/>
    </source>
</evidence>
<dbReference type="InterPro" id="IPR006612">
    <property type="entry name" value="THAP_Znf"/>
</dbReference>
<keyword evidence="9" id="KW-1185">Reference proteome</keyword>
<evidence type="ECO:0000313" key="9">
    <source>
        <dbReference type="Proteomes" id="UP000078492"/>
    </source>
</evidence>
<dbReference type="STRING" id="471704.A0A151IZE7"/>
<keyword evidence="6" id="KW-0472">Membrane</keyword>
<sequence length="198" mass="22346">MSCCAVEGCTNHSRKTNKMPGKKVQYFSFPKDIAIAAKWHNVCAKQDDSVIKGIICSIHFESSCFEKSLQQQLLGYSPVKVRKLRSDAIPTLYLCNESPIVTNIPSLIAVKELDTLYIDNVPEVDSIVNATPITSTATTDLCSRADDVNSIQNLQWELAEMKKKLQKYDEKEKLDRSVIIPCYFLSVMFAIFVYTCFI</sequence>
<dbReference type="GO" id="GO:0043565">
    <property type="term" value="F:sequence-specific DNA binding"/>
    <property type="evidence" value="ECO:0007669"/>
    <property type="project" value="InterPro"/>
</dbReference>
<dbReference type="Proteomes" id="UP000078492">
    <property type="component" value="Unassembled WGS sequence"/>
</dbReference>
<dbReference type="SMART" id="SM00692">
    <property type="entry name" value="DM3"/>
    <property type="match status" value="1"/>
</dbReference>
<keyword evidence="3" id="KW-0862">Zinc</keyword>
<dbReference type="EMBL" id="KQ980698">
    <property type="protein sequence ID" value="KYN14487.1"/>
    <property type="molecule type" value="Genomic_DNA"/>
</dbReference>
<evidence type="ECO:0000256" key="2">
    <source>
        <dbReference type="ARBA" id="ARBA00022771"/>
    </source>
</evidence>
<dbReference type="AlphaFoldDB" id="A0A151IZE7"/>
<evidence type="ECO:0000256" key="3">
    <source>
        <dbReference type="ARBA" id="ARBA00022833"/>
    </source>
</evidence>
<keyword evidence="6" id="KW-0812">Transmembrane</keyword>
<dbReference type="PANTHER" id="PTHR46600:SF11">
    <property type="entry name" value="THAP DOMAIN-CONTAINING PROTEIN 10"/>
    <property type="match status" value="1"/>
</dbReference>
<protein>
    <recommendedName>
        <fullName evidence="7">THAP-type domain-containing protein</fullName>
    </recommendedName>
</protein>
<keyword evidence="2 5" id="KW-0863">Zinc-finger</keyword>